<dbReference type="AlphaFoldDB" id="A0A1S3Z9A8"/>
<name>A0A1S3Z9A8_TOBAC</name>
<gene>
    <name evidence="2" type="primary">LOC107784422</name>
</gene>
<accession>A0A1S3Z9A8</accession>
<feature type="compositionally biased region" description="Basic and acidic residues" evidence="1">
    <location>
        <begin position="8"/>
        <end position="22"/>
    </location>
</feature>
<organism evidence="2">
    <name type="scientific">Nicotiana tabacum</name>
    <name type="common">Common tobacco</name>
    <dbReference type="NCBI Taxonomy" id="4097"/>
    <lineage>
        <taxon>Eukaryota</taxon>
        <taxon>Viridiplantae</taxon>
        <taxon>Streptophyta</taxon>
        <taxon>Embryophyta</taxon>
        <taxon>Tracheophyta</taxon>
        <taxon>Spermatophyta</taxon>
        <taxon>Magnoliopsida</taxon>
        <taxon>eudicotyledons</taxon>
        <taxon>Gunneridae</taxon>
        <taxon>Pentapetalae</taxon>
        <taxon>asterids</taxon>
        <taxon>lamiids</taxon>
        <taxon>Solanales</taxon>
        <taxon>Solanaceae</taxon>
        <taxon>Nicotianoideae</taxon>
        <taxon>Nicotianeae</taxon>
        <taxon>Nicotiana</taxon>
    </lineage>
</organism>
<feature type="region of interest" description="Disordered" evidence="1">
    <location>
        <begin position="1"/>
        <end position="39"/>
    </location>
</feature>
<evidence type="ECO:0000313" key="2">
    <source>
        <dbReference type="RefSeq" id="XP_016461040.1"/>
    </source>
</evidence>
<dbReference type="PaxDb" id="4097-A0A1S3Z9A8"/>
<proteinExistence type="predicted"/>
<protein>
    <submittedName>
        <fullName evidence="2">Uncharacterized protein</fullName>
    </submittedName>
</protein>
<dbReference type="RefSeq" id="XP_016461040.1">
    <property type="nucleotide sequence ID" value="XM_016605554.1"/>
</dbReference>
<dbReference type="OrthoDB" id="1306211at2759"/>
<dbReference type="KEGG" id="nta:107784422"/>
<sequence>MTLLSGVEAKKSNDNIDKDKTMWNDVQQQSDEEVGQTSGANATKITIEVNHSMMQASFWITIVYAKTSTRRRKNLWKSINNMSNYINGPWSIGDSSYTGNNYTWTNGRRRNNMILQRLDRIFYNDQWSAIFPVATVRHLPRTGSDHNVMLYQCTKSDPPPIKYFRFLNFWLDQPNFEQEEEGDSNSKYFYSAIRQKRKRSFLHRIKDEQGQWIQGNEKIAKAAISHFSNHFSQPDQNNDIGFLKRIDNTITWEDNQALLQLPSDEEVKTVVFELHPDSAAGPDGFNGRFFHACWHIIADDVRDMVKEFFDGPLGIKVGCHSIVYTIKEWRNVQNKNDIQRKLCQVFPIFICWELWKHRCSIRYGNINSTIAKLRHSILFHMKVYMKKIGATVDMKWKWHQIFSYMEDYRPRITSTPVIWNKPPEGVLKIITDGSSNITKRTAGIGGVVRNRNRDMIRAFA</sequence>
<dbReference type="PANTHER" id="PTHR33710">
    <property type="entry name" value="BNAC02G09200D PROTEIN"/>
    <property type="match status" value="1"/>
</dbReference>
<feature type="compositionally biased region" description="Polar residues" evidence="1">
    <location>
        <begin position="24"/>
        <end position="39"/>
    </location>
</feature>
<dbReference type="InterPro" id="IPR036691">
    <property type="entry name" value="Endo/exonu/phosph_ase_sf"/>
</dbReference>
<reference evidence="2" key="1">
    <citation type="submission" date="2025-08" db="UniProtKB">
        <authorList>
            <consortium name="RefSeq"/>
        </authorList>
    </citation>
    <scope>IDENTIFICATION</scope>
</reference>
<evidence type="ECO:0000256" key="1">
    <source>
        <dbReference type="SAM" id="MobiDB-lite"/>
    </source>
</evidence>
<dbReference type="PANTHER" id="PTHR33710:SF35">
    <property type="entry name" value="RNA-DIRECTED DNA POLYMERASE (REVERSE TRANSCRIPTASE)_ RIBONUCLEASE H"/>
    <property type="match status" value="1"/>
</dbReference>
<dbReference type="SUPFAM" id="SSF56219">
    <property type="entry name" value="DNase I-like"/>
    <property type="match status" value="1"/>
</dbReference>